<dbReference type="EMBL" id="JELY01000781">
    <property type="protein sequence ID" value="KYF58154.1"/>
    <property type="molecule type" value="Genomic_DNA"/>
</dbReference>
<dbReference type="Proteomes" id="UP000075420">
    <property type="component" value="Unassembled WGS sequence"/>
</dbReference>
<evidence type="ECO:0000256" key="2">
    <source>
        <dbReference type="ARBA" id="ARBA00006810"/>
    </source>
</evidence>
<name>A0A150PR47_SORCE</name>
<keyword evidence="3 11" id="KW-0813">Transport</keyword>
<dbReference type="GO" id="GO:0005886">
    <property type="term" value="C:plasma membrane"/>
    <property type="evidence" value="ECO:0007669"/>
    <property type="project" value="UniProtKB-SubCell"/>
</dbReference>
<feature type="transmembrane region" description="Helical" evidence="11">
    <location>
        <begin position="39"/>
        <end position="57"/>
    </location>
</feature>
<evidence type="ECO:0000256" key="6">
    <source>
        <dbReference type="ARBA" id="ARBA00022781"/>
    </source>
</evidence>
<dbReference type="NCBIfam" id="TIGR01131">
    <property type="entry name" value="ATP_synt_6_or_A"/>
    <property type="match status" value="1"/>
</dbReference>
<reference evidence="13 14" key="1">
    <citation type="submission" date="2014-02" db="EMBL/GenBank/DDBJ databases">
        <title>The small core and large imbalanced accessory genome model reveals a collaborative survival strategy of Sorangium cellulosum strains in nature.</title>
        <authorList>
            <person name="Han K."/>
            <person name="Peng R."/>
            <person name="Blom J."/>
            <person name="Li Y.-Z."/>
        </authorList>
    </citation>
    <scope>NUCLEOTIDE SEQUENCE [LARGE SCALE GENOMIC DNA]</scope>
    <source>
        <strain evidence="13 14">So0157-25</strain>
    </source>
</reference>
<evidence type="ECO:0000256" key="4">
    <source>
        <dbReference type="ARBA" id="ARBA00022547"/>
    </source>
</evidence>
<dbReference type="HAMAP" id="MF_01393">
    <property type="entry name" value="ATP_synth_a_bact"/>
    <property type="match status" value="1"/>
</dbReference>
<dbReference type="AlphaFoldDB" id="A0A150PR47"/>
<evidence type="ECO:0000256" key="11">
    <source>
        <dbReference type="HAMAP-Rule" id="MF_01393"/>
    </source>
</evidence>
<dbReference type="InterPro" id="IPR000568">
    <property type="entry name" value="ATP_synth_F0_asu"/>
</dbReference>
<evidence type="ECO:0000313" key="14">
    <source>
        <dbReference type="Proteomes" id="UP000075420"/>
    </source>
</evidence>
<keyword evidence="7 11" id="KW-1133">Transmembrane helix</keyword>
<comment type="similarity">
    <text evidence="2 11 12">Belongs to the ATPase A chain family.</text>
</comment>
<keyword evidence="6 11" id="KW-0375">Hydrogen ion transport</keyword>
<gene>
    <name evidence="11" type="primary">atpB</name>
    <name evidence="13" type="ORF">BE08_44795</name>
</gene>
<keyword evidence="10 11" id="KW-0066">ATP synthesis</keyword>
<organism evidence="13 14">
    <name type="scientific">Sorangium cellulosum</name>
    <name type="common">Polyangium cellulosum</name>
    <dbReference type="NCBI Taxonomy" id="56"/>
    <lineage>
        <taxon>Bacteria</taxon>
        <taxon>Pseudomonadati</taxon>
        <taxon>Myxococcota</taxon>
        <taxon>Polyangia</taxon>
        <taxon>Polyangiales</taxon>
        <taxon>Polyangiaceae</taxon>
        <taxon>Sorangium</taxon>
    </lineage>
</organism>
<evidence type="ECO:0000313" key="13">
    <source>
        <dbReference type="EMBL" id="KYF58154.1"/>
    </source>
</evidence>
<dbReference type="PANTHER" id="PTHR42823">
    <property type="entry name" value="ATP SYNTHASE SUBUNIT A, CHLOROPLASTIC"/>
    <property type="match status" value="1"/>
</dbReference>
<comment type="function">
    <text evidence="11 12">Key component of the proton channel; it plays a direct role in the translocation of protons across the membrane.</text>
</comment>
<keyword evidence="9 11" id="KW-0472">Membrane</keyword>
<evidence type="ECO:0000256" key="5">
    <source>
        <dbReference type="ARBA" id="ARBA00022692"/>
    </source>
</evidence>
<feature type="transmembrane region" description="Helical" evidence="11">
    <location>
        <begin position="196"/>
        <end position="218"/>
    </location>
</feature>
<keyword evidence="4 11" id="KW-0138">CF(0)</keyword>
<proteinExistence type="inferred from homology"/>
<keyword evidence="8 11" id="KW-0406">Ion transport</keyword>
<keyword evidence="11" id="KW-1003">Cell membrane</keyword>
<feature type="transmembrane region" description="Helical" evidence="11">
    <location>
        <begin position="224"/>
        <end position="247"/>
    </location>
</feature>
<evidence type="ECO:0000256" key="12">
    <source>
        <dbReference type="RuleBase" id="RU000483"/>
    </source>
</evidence>
<evidence type="ECO:0000256" key="10">
    <source>
        <dbReference type="ARBA" id="ARBA00023310"/>
    </source>
</evidence>
<evidence type="ECO:0000256" key="8">
    <source>
        <dbReference type="ARBA" id="ARBA00023065"/>
    </source>
</evidence>
<dbReference type="InterPro" id="IPR035908">
    <property type="entry name" value="F0_ATP_A_sf"/>
</dbReference>
<dbReference type="GO" id="GO:0042777">
    <property type="term" value="P:proton motive force-driven plasma membrane ATP synthesis"/>
    <property type="evidence" value="ECO:0007669"/>
    <property type="project" value="TreeGrafter"/>
</dbReference>
<comment type="caution">
    <text evidence="13">The sequence shown here is derived from an EMBL/GenBank/DDBJ whole genome shotgun (WGS) entry which is preliminary data.</text>
</comment>
<feature type="transmembrane region" description="Helical" evidence="11">
    <location>
        <begin position="136"/>
        <end position="154"/>
    </location>
</feature>
<feature type="transmembrane region" description="Helical" evidence="11">
    <location>
        <begin position="106"/>
        <end position="129"/>
    </location>
</feature>
<dbReference type="GO" id="GO:0045259">
    <property type="term" value="C:proton-transporting ATP synthase complex"/>
    <property type="evidence" value="ECO:0007669"/>
    <property type="project" value="UniProtKB-KW"/>
</dbReference>
<keyword evidence="5 11" id="KW-0812">Transmembrane</keyword>
<dbReference type="Gene3D" id="1.20.120.220">
    <property type="entry name" value="ATP synthase, F0 complex, subunit A"/>
    <property type="match status" value="1"/>
</dbReference>
<comment type="subcellular location">
    <subcellularLocation>
        <location evidence="11 12">Cell membrane</location>
        <topology evidence="11 12">Multi-pass membrane protein</topology>
    </subcellularLocation>
    <subcellularLocation>
        <location evidence="1">Membrane</location>
        <topology evidence="1">Multi-pass membrane protein</topology>
    </subcellularLocation>
</comment>
<sequence length="255" mass="28280">MPEHTGFLTYLLAQLPGLRENARNIGKTFIGHHTVDYRGTEPIFMSLLVIVLFLLLASEVRGQYRRLNESVIPEDKLTLRTFFEAFFGYFYGLARDVMGPENAKRYFPVIGGAAAFIFFSNASALIPGVNPPTSNLNVTIGCALVVFVLFNYYGLKENGWGYIAHLAGPKWYLAPLIFPIELLSTCVRPVTLAIRLMLNIGVDHLVASIIFGLVALLVPVPLMFLAIIVTIVQTLVFCLLSCIYIGLATEKADHH</sequence>
<evidence type="ECO:0000256" key="7">
    <source>
        <dbReference type="ARBA" id="ARBA00022989"/>
    </source>
</evidence>
<evidence type="ECO:0000256" key="9">
    <source>
        <dbReference type="ARBA" id="ARBA00023136"/>
    </source>
</evidence>
<dbReference type="InterPro" id="IPR045082">
    <property type="entry name" value="ATP_syn_F0_a_bact/chloroplast"/>
</dbReference>
<evidence type="ECO:0000256" key="1">
    <source>
        <dbReference type="ARBA" id="ARBA00004141"/>
    </source>
</evidence>
<dbReference type="Pfam" id="PF00119">
    <property type="entry name" value="ATP-synt_A"/>
    <property type="match status" value="1"/>
</dbReference>
<evidence type="ECO:0000256" key="3">
    <source>
        <dbReference type="ARBA" id="ARBA00022448"/>
    </source>
</evidence>
<dbReference type="GO" id="GO:0046933">
    <property type="term" value="F:proton-transporting ATP synthase activity, rotational mechanism"/>
    <property type="evidence" value="ECO:0007669"/>
    <property type="project" value="UniProtKB-UniRule"/>
</dbReference>
<accession>A0A150PR47</accession>
<dbReference type="CDD" id="cd00310">
    <property type="entry name" value="ATP-synt_Fo_a_6"/>
    <property type="match status" value="1"/>
</dbReference>
<protein>
    <recommendedName>
        <fullName evidence="11 12">ATP synthase subunit a</fullName>
    </recommendedName>
    <alternativeName>
        <fullName evidence="11">ATP synthase F0 sector subunit a</fullName>
    </alternativeName>
    <alternativeName>
        <fullName evidence="11">F-ATPase subunit 6</fullName>
    </alternativeName>
</protein>
<dbReference type="PANTHER" id="PTHR42823:SF3">
    <property type="entry name" value="ATP SYNTHASE SUBUNIT A, CHLOROPLASTIC"/>
    <property type="match status" value="1"/>
</dbReference>
<dbReference type="PRINTS" id="PR00123">
    <property type="entry name" value="ATPASEA"/>
</dbReference>
<dbReference type="SUPFAM" id="SSF81336">
    <property type="entry name" value="F1F0 ATP synthase subunit A"/>
    <property type="match status" value="1"/>
</dbReference>